<dbReference type="EMBL" id="FQVK01000027">
    <property type="protein sequence ID" value="SHF31653.1"/>
    <property type="molecule type" value="Genomic_DNA"/>
</dbReference>
<keyword evidence="2" id="KW-1185">Reference proteome</keyword>
<dbReference type="Proteomes" id="UP000325134">
    <property type="component" value="Unassembled WGS sequence"/>
</dbReference>
<name>A0A1M5AN42_9RHOB</name>
<dbReference type="AlphaFoldDB" id="A0A1M5AN42"/>
<proteinExistence type="predicted"/>
<evidence type="ECO:0000313" key="1">
    <source>
        <dbReference type="EMBL" id="SHF31653.1"/>
    </source>
</evidence>
<gene>
    <name evidence="1" type="ORF">SAMN05444279_12718</name>
</gene>
<dbReference type="InterPro" id="IPR031009">
    <property type="entry name" value="Tcm_partner"/>
</dbReference>
<evidence type="ECO:0000313" key="2">
    <source>
        <dbReference type="Proteomes" id="UP000325134"/>
    </source>
</evidence>
<dbReference type="InterPro" id="IPR029063">
    <property type="entry name" value="SAM-dependent_MTases_sf"/>
</dbReference>
<sequence length="262" mass="29947">MRKSHVENTVGPWARQKLDALERYLEAYHRVMQKQRFKLVYIDAFAGAGWSRVRSQNADDPSLDLPIDDEQARAEEEFIAGSPVRALETGRGFDHYFFFDADERRTAQLEQLKREYPGKKIQIKTGDANEGVQKLAAHFDKRPFGRGVAFLDPYGPHLHWKTVEALAATRKVDVIVNFPLAMAINRLIKRDGEIRENWIAILDACFGAHEWHALVYETEDDLFGAETVRKSEAGAERLLGLYHERLRQAFGHSVTCSHNLLG</sequence>
<dbReference type="SUPFAM" id="SSF53335">
    <property type="entry name" value="S-adenosyl-L-methionine-dependent methyltransferases"/>
    <property type="match status" value="1"/>
</dbReference>
<dbReference type="NCBIfam" id="TIGR04474">
    <property type="entry name" value="tcm_partner"/>
    <property type="match status" value="1"/>
</dbReference>
<protein>
    <submittedName>
        <fullName evidence="1">Three-Cys-motif partner protein</fullName>
    </submittedName>
</protein>
<reference evidence="1 2" key="1">
    <citation type="submission" date="2016-11" db="EMBL/GenBank/DDBJ databases">
        <authorList>
            <person name="Varghese N."/>
            <person name="Submissions S."/>
        </authorList>
    </citation>
    <scope>NUCLEOTIDE SEQUENCE [LARGE SCALE GENOMIC DNA]</scope>
    <source>
        <strain evidence="1 2">DSM 29341</strain>
    </source>
</reference>
<organism evidence="1 2">
    <name type="scientific">Ruegeria intermedia</name>
    <dbReference type="NCBI Taxonomy" id="996115"/>
    <lineage>
        <taxon>Bacteria</taxon>
        <taxon>Pseudomonadati</taxon>
        <taxon>Pseudomonadota</taxon>
        <taxon>Alphaproteobacteria</taxon>
        <taxon>Rhodobacterales</taxon>
        <taxon>Roseobacteraceae</taxon>
        <taxon>Ruegeria</taxon>
    </lineage>
</organism>
<accession>A0A1M5AN42</accession>